<keyword evidence="12" id="KW-0460">Magnesium</keyword>
<evidence type="ECO:0000256" key="10">
    <source>
        <dbReference type="ARBA" id="ARBA00043193"/>
    </source>
</evidence>
<evidence type="ECO:0000313" key="14">
    <source>
        <dbReference type="Proteomes" id="UP000799772"/>
    </source>
</evidence>
<dbReference type="Gene3D" id="2.60.120.560">
    <property type="entry name" value="Exo-inulinase, domain 1"/>
    <property type="match status" value="1"/>
</dbReference>
<dbReference type="InterPro" id="IPR050792">
    <property type="entry name" value="ADP-ribosylglycohydrolase"/>
</dbReference>
<evidence type="ECO:0000256" key="6">
    <source>
        <dbReference type="ARBA" id="ARBA00042471"/>
    </source>
</evidence>
<dbReference type="OrthoDB" id="44736at2759"/>
<sequence length="709" mass="77808">MPDLPSDYLERVYAGVLGKLIGVYLGRPFEGWTHQRILKELGHIEYYVHEKLDVPLVVTDDDVSGTFVFPRALLEHGVSADITSENIGDTWLNNVVEGRSIFWWGGNGISTEHTAFLNLKKGIRAPGSGSIETNGKTVAEQIGAQIFIDGWGMVAPGNPELAAKLAERAGKVSHDGESVYAAMLLAAMEAEAFVSKNVDHLLDTGLSFIPRESQLAKMIAEIREWCRDDKDWLKTRERIEEKYGYHKYCGNCHVMPNHGIMVLSLVYGGDSFHEAMHIINTCGWDTDCNSGNIACLVALMHGMNAFEGGPDWRGPLADRALISSADGGYSINNAVRIAYDIVNMGRQLAHEKPLDAPKQGAQFHFSLPGSVQGFMATRHSLTPDLVKVENGKDATGQSALAIRVKGLTRASGSVEVLTQTFTPPEIVKMKTYDLMASPLVYPGQTVQALIRADKSNSNSVDVRLRLKVYSKGDELVTGDAPAVLTLAPGNADILKWTIPDTMDSQPIQQLGLALSVPSGHLNGTVWLDYLRWDSTPELTLRRPLNGPSDFWRQAWVNGVSEIKRWNQGPAFYVAQNDGEGIISYGTREWRNYTVTVSNFRVNLGAPSGVAVRVQGLRRWYALLFTSGGRIAFVKSIDRSKVELASAEFKWELDRSYEVAVTVVDTTLKAQIDGKGVLEASDDRFSHGGIGFVVTNGSVSAEEVRISPQK</sequence>
<dbReference type="SUPFAM" id="SSF101478">
    <property type="entry name" value="ADP-ribosylglycohydrolase"/>
    <property type="match status" value="1"/>
</dbReference>
<keyword evidence="3" id="KW-0378">Hydrolase</keyword>
<dbReference type="PANTHER" id="PTHR16222">
    <property type="entry name" value="ADP-RIBOSYLGLYCOHYDROLASE"/>
    <property type="match status" value="1"/>
</dbReference>
<dbReference type="Proteomes" id="UP000799772">
    <property type="component" value="Unassembled WGS sequence"/>
</dbReference>
<comment type="cofactor">
    <cofactor evidence="12">
        <name>Mg(2+)</name>
        <dbReference type="ChEBI" id="CHEBI:18420"/>
    </cofactor>
    <text evidence="12">Binds 2 magnesium ions per subunit.</text>
</comment>
<evidence type="ECO:0000256" key="12">
    <source>
        <dbReference type="PIRSR" id="PIRSR605502-1"/>
    </source>
</evidence>
<evidence type="ECO:0000313" key="13">
    <source>
        <dbReference type="EMBL" id="KAF2095323.1"/>
    </source>
</evidence>
<keyword evidence="14" id="KW-1185">Reference proteome</keyword>
<organism evidence="13 14">
    <name type="scientific">Rhizodiscina lignyota</name>
    <dbReference type="NCBI Taxonomy" id="1504668"/>
    <lineage>
        <taxon>Eukaryota</taxon>
        <taxon>Fungi</taxon>
        <taxon>Dikarya</taxon>
        <taxon>Ascomycota</taxon>
        <taxon>Pezizomycotina</taxon>
        <taxon>Dothideomycetes</taxon>
        <taxon>Pleosporomycetidae</taxon>
        <taxon>Aulographales</taxon>
        <taxon>Rhizodiscinaceae</taxon>
        <taxon>Rhizodiscina</taxon>
    </lineage>
</organism>
<evidence type="ECO:0000256" key="8">
    <source>
        <dbReference type="ARBA" id="ARBA00042850"/>
    </source>
</evidence>
<feature type="binding site" evidence="12">
    <location>
        <position position="287"/>
    </location>
    <ligand>
        <name>Mg(2+)</name>
        <dbReference type="ChEBI" id="CHEBI:18420"/>
        <label>1</label>
    </ligand>
</feature>
<evidence type="ECO:0000256" key="7">
    <source>
        <dbReference type="ARBA" id="ARBA00042722"/>
    </source>
</evidence>
<dbReference type="PANTHER" id="PTHR16222:SF24">
    <property type="entry name" value="ADP-RIBOSYLHYDROLASE ARH3"/>
    <property type="match status" value="1"/>
</dbReference>
<dbReference type="InterPro" id="IPR036705">
    <property type="entry name" value="Ribosyl_crysJ1_sf"/>
</dbReference>
<evidence type="ECO:0000256" key="4">
    <source>
        <dbReference type="ARBA" id="ARBA00041057"/>
    </source>
</evidence>
<dbReference type="InterPro" id="IPR005502">
    <property type="entry name" value="Ribosyl_crysJ1"/>
</dbReference>
<comment type="similarity">
    <text evidence="1">Belongs to the ADP-ribosylglycohydrolase family.</text>
</comment>
<keyword evidence="12" id="KW-0479">Metal-binding</keyword>
<evidence type="ECO:0000256" key="11">
    <source>
        <dbReference type="ARBA" id="ARBA00049015"/>
    </source>
</evidence>
<evidence type="ECO:0000256" key="5">
    <source>
        <dbReference type="ARBA" id="ARBA00042398"/>
    </source>
</evidence>
<dbReference type="Pfam" id="PF03747">
    <property type="entry name" value="ADP_ribosyl_GH"/>
    <property type="match status" value="1"/>
</dbReference>
<evidence type="ECO:0000256" key="3">
    <source>
        <dbReference type="ARBA" id="ARBA00022801"/>
    </source>
</evidence>
<accession>A0A9P4M350</accession>
<feature type="binding site" evidence="12">
    <location>
        <position position="62"/>
    </location>
    <ligand>
        <name>Mg(2+)</name>
        <dbReference type="ChEBI" id="CHEBI:18420"/>
        <label>1</label>
    </ligand>
</feature>
<dbReference type="GO" id="GO:0046872">
    <property type="term" value="F:metal ion binding"/>
    <property type="evidence" value="ECO:0007669"/>
    <property type="project" value="UniProtKB-KW"/>
</dbReference>
<dbReference type="GO" id="GO:0004649">
    <property type="term" value="F:poly(ADP-ribose) glycohydrolase activity"/>
    <property type="evidence" value="ECO:0007669"/>
    <property type="project" value="UniProtKB-EC"/>
</dbReference>
<evidence type="ECO:0000256" key="9">
    <source>
        <dbReference type="ARBA" id="ARBA00043187"/>
    </source>
</evidence>
<evidence type="ECO:0000256" key="1">
    <source>
        <dbReference type="ARBA" id="ARBA00010702"/>
    </source>
</evidence>
<dbReference type="Gene3D" id="1.10.4080.10">
    <property type="entry name" value="ADP-ribosylation/Crystallin J1"/>
    <property type="match status" value="1"/>
</dbReference>
<comment type="catalytic activity">
    <reaction evidence="11">
        <text>alpha-NAD(+) + H2O = ADP-D-ribose + nicotinamide + H(+)</text>
        <dbReference type="Rhea" id="RHEA:68792"/>
        <dbReference type="ChEBI" id="CHEBI:15377"/>
        <dbReference type="ChEBI" id="CHEBI:15378"/>
        <dbReference type="ChEBI" id="CHEBI:17154"/>
        <dbReference type="ChEBI" id="CHEBI:57967"/>
        <dbReference type="ChEBI" id="CHEBI:77017"/>
    </reaction>
</comment>
<evidence type="ECO:0000256" key="2">
    <source>
        <dbReference type="ARBA" id="ARBA00012255"/>
    </source>
</evidence>
<protein>
    <recommendedName>
        <fullName evidence="4">ADP-ribosylhydrolase ARH3</fullName>
        <ecNumber evidence="2">3.2.1.143</ecNumber>
    </recommendedName>
    <alternativeName>
        <fullName evidence="5">ADP-ribose glycohydrolase ARH3</fullName>
    </alternativeName>
    <alternativeName>
        <fullName evidence="6">ADP-ribosylhydrolase 3</fullName>
    </alternativeName>
    <alternativeName>
        <fullName evidence="9">O-acetyl-ADP-ribose deacetylase ARH3</fullName>
    </alternativeName>
    <alternativeName>
        <fullName evidence="10">Poly(ADP-ribose) glycohydrolase ARH3</fullName>
    </alternativeName>
    <alternativeName>
        <fullName evidence="8">[Protein ADP-ribosylarginine] hydrolase-like protein 2</fullName>
    </alternativeName>
    <alternativeName>
        <fullName evidence="7">[Protein ADP-ribosylserine] hydrolase</fullName>
    </alternativeName>
</protein>
<proteinExistence type="inferred from homology"/>
<dbReference type="EMBL" id="ML978132">
    <property type="protein sequence ID" value="KAF2095323.1"/>
    <property type="molecule type" value="Genomic_DNA"/>
</dbReference>
<dbReference type="AlphaFoldDB" id="A0A9P4M350"/>
<gene>
    <name evidence="13" type="ORF">NA57DRAFT_79813</name>
</gene>
<name>A0A9P4M350_9PEZI</name>
<comment type="caution">
    <text evidence="13">The sequence shown here is derived from an EMBL/GenBank/DDBJ whole genome shotgun (WGS) entry which is preliminary data.</text>
</comment>
<feature type="binding site" evidence="12">
    <location>
        <position position="61"/>
    </location>
    <ligand>
        <name>Mg(2+)</name>
        <dbReference type="ChEBI" id="CHEBI:18420"/>
        <label>1</label>
    </ligand>
</feature>
<feature type="binding site" evidence="12">
    <location>
        <position position="285"/>
    </location>
    <ligand>
        <name>Mg(2+)</name>
        <dbReference type="ChEBI" id="CHEBI:18420"/>
        <label>1</label>
    </ligand>
</feature>
<reference evidence="13" key="1">
    <citation type="journal article" date="2020" name="Stud. Mycol.">
        <title>101 Dothideomycetes genomes: a test case for predicting lifestyles and emergence of pathogens.</title>
        <authorList>
            <person name="Haridas S."/>
            <person name="Albert R."/>
            <person name="Binder M."/>
            <person name="Bloem J."/>
            <person name="Labutti K."/>
            <person name="Salamov A."/>
            <person name="Andreopoulos B."/>
            <person name="Baker S."/>
            <person name="Barry K."/>
            <person name="Bills G."/>
            <person name="Bluhm B."/>
            <person name="Cannon C."/>
            <person name="Castanera R."/>
            <person name="Culley D."/>
            <person name="Daum C."/>
            <person name="Ezra D."/>
            <person name="Gonzalez J."/>
            <person name="Henrissat B."/>
            <person name="Kuo A."/>
            <person name="Liang C."/>
            <person name="Lipzen A."/>
            <person name="Lutzoni F."/>
            <person name="Magnuson J."/>
            <person name="Mondo S."/>
            <person name="Nolan M."/>
            <person name="Ohm R."/>
            <person name="Pangilinan J."/>
            <person name="Park H.-J."/>
            <person name="Ramirez L."/>
            <person name="Alfaro M."/>
            <person name="Sun H."/>
            <person name="Tritt A."/>
            <person name="Yoshinaga Y."/>
            <person name="Zwiers L.-H."/>
            <person name="Turgeon B."/>
            <person name="Goodwin S."/>
            <person name="Spatafora J."/>
            <person name="Crous P."/>
            <person name="Grigoriev I."/>
        </authorList>
    </citation>
    <scope>NUCLEOTIDE SEQUENCE</scope>
    <source>
        <strain evidence="13">CBS 133067</strain>
    </source>
</reference>
<dbReference type="EC" id="3.2.1.143" evidence="2"/>